<keyword evidence="3" id="KW-1185">Reference proteome</keyword>
<feature type="region of interest" description="Disordered" evidence="1">
    <location>
        <begin position="398"/>
        <end position="438"/>
    </location>
</feature>
<dbReference type="OrthoDB" id="3257538at2759"/>
<dbReference type="EMBL" id="ML976039">
    <property type="protein sequence ID" value="KAF1942085.1"/>
    <property type="molecule type" value="Genomic_DNA"/>
</dbReference>
<feature type="region of interest" description="Disordered" evidence="1">
    <location>
        <begin position="464"/>
        <end position="533"/>
    </location>
</feature>
<dbReference type="AlphaFoldDB" id="A0A6A5SN87"/>
<gene>
    <name evidence="2" type="ORF">EJ02DRAFT_183432</name>
</gene>
<dbReference type="SUPFAM" id="SSF54637">
    <property type="entry name" value="Thioesterase/thiol ester dehydrase-isomerase"/>
    <property type="match status" value="1"/>
</dbReference>
<feature type="compositionally biased region" description="Polar residues" evidence="1">
    <location>
        <begin position="398"/>
        <end position="407"/>
    </location>
</feature>
<accession>A0A6A5SN87</accession>
<dbReference type="InterPro" id="IPR052741">
    <property type="entry name" value="Mitochondrial_HTD2"/>
</dbReference>
<dbReference type="PANTHER" id="PTHR28152">
    <property type="entry name" value="HYDROXYACYL-THIOESTER DEHYDRATASE TYPE 2, MITOCHONDRIAL"/>
    <property type="match status" value="1"/>
</dbReference>
<sequence length="658" mass="74275">MLPRTPCTPRIGTTAPWRRLPVRCYASAATSDPPWFQQLRAEMLQRDVTHLPEHTRSTPERWLASTISGFLPREWCIPPGINKPIIPVGHHLIWFNPALPTHELLPDGTDASQSPGEPWVRRMWAGGSLKLKPDDYFDKAAGFRYDVAMAGAERITDVQLRGQDDAAKVLVTIERRFARLDTLRESHVSTRGPLGRSGHQLKLQRHFEQQVRADDGWGDAIFKEERILVFFKERTAAELEAIRAGEMAPVRYLEAPGTPHFSHALTPNRALLFRFSALTFNAHRIHLDRDFARDVEGHRNLLVHGPLALTLMLQVLTNYVTTHTKGEQVVESIEYRNLAPLYCDEEMRICGLEKKILQNGSAYDVWIEGPTGGVAVKGIVYTAVRKRVHLPVSTTTISAQEAKASSSNERRELSDGTKPTEKKRSFARETPLQDRKRKEIALGVQHGKDIGSNVLHGTFQRLRLGTTESESSTGNPSPETVSKPEQPTRVTSTRSTGSDTVNLEGESSQRPMPIDRSSQTPSREALPAPTRAAGRVYIRSEPTRIRSYQFITKPSISPSIRCVDTVRPVKPTTTLRSRSIMRRLAPQEPSKPFLKPLPIVRKFDATPYIPDTTRTAARHSRFNREGARKFEKPNIRTEGESLAHERRRRRVKIGHFPR</sequence>
<feature type="compositionally biased region" description="Basic residues" evidence="1">
    <location>
        <begin position="645"/>
        <end position="658"/>
    </location>
</feature>
<protein>
    <recommendedName>
        <fullName evidence="4">MaoC-like domain-containing protein</fullName>
    </recommendedName>
</protein>
<dbReference type="GO" id="GO:0005739">
    <property type="term" value="C:mitochondrion"/>
    <property type="evidence" value="ECO:0007669"/>
    <property type="project" value="TreeGrafter"/>
</dbReference>
<organism evidence="2 3">
    <name type="scientific">Clathrospora elynae</name>
    <dbReference type="NCBI Taxonomy" id="706981"/>
    <lineage>
        <taxon>Eukaryota</taxon>
        <taxon>Fungi</taxon>
        <taxon>Dikarya</taxon>
        <taxon>Ascomycota</taxon>
        <taxon>Pezizomycotina</taxon>
        <taxon>Dothideomycetes</taxon>
        <taxon>Pleosporomycetidae</taxon>
        <taxon>Pleosporales</taxon>
        <taxon>Diademaceae</taxon>
        <taxon>Clathrospora</taxon>
    </lineage>
</organism>
<evidence type="ECO:0000313" key="2">
    <source>
        <dbReference type="EMBL" id="KAF1942085.1"/>
    </source>
</evidence>
<dbReference type="Proteomes" id="UP000800038">
    <property type="component" value="Unassembled WGS sequence"/>
</dbReference>
<dbReference type="Gene3D" id="3.10.129.10">
    <property type="entry name" value="Hotdog Thioesterase"/>
    <property type="match status" value="1"/>
</dbReference>
<reference evidence="2" key="1">
    <citation type="journal article" date="2020" name="Stud. Mycol.">
        <title>101 Dothideomycetes genomes: a test case for predicting lifestyles and emergence of pathogens.</title>
        <authorList>
            <person name="Haridas S."/>
            <person name="Albert R."/>
            <person name="Binder M."/>
            <person name="Bloem J."/>
            <person name="Labutti K."/>
            <person name="Salamov A."/>
            <person name="Andreopoulos B."/>
            <person name="Baker S."/>
            <person name="Barry K."/>
            <person name="Bills G."/>
            <person name="Bluhm B."/>
            <person name="Cannon C."/>
            <person name="Castanera R."/>
            <person name="Culley D."/>
            <person name="Daum C."/>
            <person name="Ezra D."/>
            <person name="Gonzalez J."/>
            <person name="Henrissat B."/>
            <person name="Kuo A."/>
            <person name="Liang C."/>
            <person name="Lipzen A."/>
            <person name="Lutzoni F."/>
            <person name="Magnuson J."/>
            <person name="Mondo S."/>
            <person name="Nolan M."/>
            <person name="Ohm R."/>
            <person name="Pangilinan J."/>
            <person name="Park H.-J."/>
            <person name="Ramirez L."/>
            <person name="Alfaro M."/>
            <person name="Sun H."/>
            <person name="Tritt A."/>
            <person name="Yoshinaga Y."/>
            <person name="Zwiers L.-H."/>
            <person name="Turgeon B."/>
            <person name="Goodwin S."/>
            <person name="Spatafora J."/>
            <person name="Crous P."/>
            <person name="Grigoriev I."/>
        </authorList>
    </citation>
    <scope>NUCLEOTIDE SEQUENCE</scope>
    <source>
        <strain evidence="2">CBS 161.51</strain>
    </source>
</reference>
<feature type="compositionally biased region" description="Polar residues" evidence="1">
    <location>
        <begin position="466"/>
        <end position="522"/>
    </location>
</feature>
<feature type="region of interest" description="Disordered" evidence="1">
    <location>
        <begin position="636"/>
        <end position="658"/>
    </location>
</feature>
<feature type="compositionally biased region" description="Basic and acidic residues" evidence="1">
    <location>
        <begin position="408"/>
        <end position="438"/>
    </location>
</feature>
<evidence type="ECO:0000256" key="1">
    <source>
        <dbReference type="SAM" id="MobiDB-lite"/>
    </source>
</evidence>
<dbReference type="InterPro" id="IPR029069">
    <property type="entry name" value="HotDog_dom_sf"/>
</dbReference>
<dbReference type="GO" id="GO:0019171">
    <property type="term" value="F:(3R)-hydroxyacyl-[acyl-carrier-protein] dehydratase activity"/>
    <property type="evidence" value="ECO:0007669"/>
    <property type="project" value="TreeGrafter"/>
</dbReference>
<dbReference type="PANTHER" id="PTHR28152:SF1">
    <property type="entry name" value="HYDROXYACYL-THIOESTER DEHYDRATASE TYPE 2, MITOCHONDRIAL"/>
    <property type="match status" value="1"/>
</dbReference>
<name>A0A6A5SN87_9PLEO</name>
<evidence type="ECO:0008006" key="4">
    <source>
        <dbReference type="Google" id="ProtNLM"/>
    </source>
</evidence>
<proteinExistence type="predicted"/>
<evidence type="ECO:0000313" key="3">
    <source>
        <dbReference type="Proteomes" id="UP000800038"/>
    </source>
</evidence>